<dbReference type="AlphaFoldDB" id="A0AAV5L499"/>
<dbReference type="PANTHER" id="PTHR36351">
    <property type="entry name" value="EMBRYO SAC DEVELOPMENT ARREST 12"/>
    <property type="match status" value="1"/>
</dbReference>
<feature type="domain" description="DUF7138" evidence="1">
    <location>
        <begin position="7"/>
        <end position="86"/>
    </location>
</feature>
<evidence type="ECO:0000259" key="1">
    <source>
        <dbReference type="Pfam" id="PF23596"/>
    </source>
</evidence>
<evidence type="ECO:0000313" key="3">
    <source>
        <dbReference type="Proteomes" id="UP001054252"/>
    </source>
</evidence>
<sequence>MGDYLRTSIPVVLFDGETETSIGNFVLQPSMGFRKLQYILCRVIGIAPHQFSILYAGVRNHYRRCPVTNKINLWEISRDEDGYLIVALRQTRRQRRGKDRAEWYNYVNGAVLFPRRREQPADALLLRRDANGYNNIMPDGEYEEFDEFRRWMEDLLDLRQWILGWQMEADGFGCEECERAYASGDAGFHPCVNDAVITGFRSTAGPIARPA</sequence>
<evidence type="ECO:0000313" key="2">
    <source>
        <dbReference type="EMBL" id="GKV31923.1"/>
    </source>
</evidence>
<dbReference type="Pfam" id="PF23596">
    <property type="entry name" value="DUF7138"/>
    <property type="match status" value="1"/>
</dbReference>
<proteinExistence type="predicted"/>
<protein>
    <recommendedName>
        <fullName evidence="1">DUF7138 domain-containing protein</fullName>
    </recommendedName>
</protein>
<dbReference type="PANTHER" id="PTHR36351:SF1">
    <property type="entry name" value="EMBRYO SAC DEVELOPMENT ARREST 12"/>
    <property type="match status" value="1"/>
</dbReference>
<name>A0AAV5L499_9ROSI</name>
<dbReference type="Proteomes" id="UP001054252">
    <property type="component" value="Unassembled WGS sequence"/>
</dbReference>
<dbReference type="InterPro" id="IPR055562">
    <property type="entry name" value="DUF7138"/>
</dbReference>
<gene>
    <name evidence="2" type="ORF">SLEP1_g40577</name>
</gene>
<reference evidence="2 3" key="1">
    <citation type="journal article" date="2021" name="Commun. Biol.">
        <title>The genome of Shorea leprosula (Dipterocarpaceae) highlights the ecological relevance of drought in aseasonal tropical rainforests.</title>
        <authorList>
            <person name="Ng K.K.S."/>
            <person name="Kobayashi M.J."/>
            <person name="Fawcett J.A."/>
            <person name="Hatakeyama M."/>
            <person name="Paape T."/>
            <person name="Ng C.H."/>
            <person name="Ang C.C."/>
            <person name="Tnah L.H."/>
            <person name="Lee C.T."/>
            <person name="Nishiyama T."/>
            <person name="Sese J."/>
            <person name="O'Brien M.J."/>
            <person name="Copetti D."/>
            <person name="Mohd Noor M.I."/>
            <person name="Ong R.C."/>
            <person name="Putra M."/>
            <person name="Sireger I.Z."/>
            <person name="Indrioko S."/>
            <person name="Kosugi Y."/>
            <person name="Izuno A."/>
            <person name="Isagi Y."/>
            <person name="Lee S.L."/>
            <person name="Shimizu K.K."/>
        </authorList>
    </citation>
    <scope>NUCLEOTIDE SEQUENCE [LARGE SCALE GENOMIC DNA]</scope>
    <source>
        <strain evidence="2">214</strain>
    </source>
</reference>
<comment type="caution">
    <text evidence="2">The sequence shown here is derived from an EMBL/GenBank/DDBJ whole genome shotgun (WGS) entry which is preliminary data.</text>
</comment>
<organism evidence="2 3">
    <name type="scientific">Rubroshorea leprosula</name>
    <dbReference type="NCBI Taxonomy" id="152421"/>
    <lineage>
        <taxon>Eukaryota</taxon>
        <taxon>Viridiplantae</taxon>
        <taxon>Streptophyta</taxon>
        <taxon>Embryophyta</taxon>
        <taxon>Tracheophyta</taxon>
        <taxon>Spermatophyta</taxon>
        <taxon>Magnoliopsida</taxon>
        <taxon>eudicotyledons</taxon>
        <taxon>Gunneridae</taxon>
        <taxon>Pentapetalae</taxon>
        <taxon>rosids</taxon>
        <taxon>malvids</taxon>
        <taxon>Malvales</taxon>
        <taxon>Dipterocarpaceae</taxon>
        <taxon>Rubroshorea</taxon>
    </lineage>
</organism>
<accession>A0AAV5L499</accession>
<keyword evidence="3" id="KW-1185">Reference proteome</keyword>
<dbReference type="EMBL" id="BPVZ01000093">
    <property type="protein sequence ID" value="GKV31923.1"/>
    <property type="molecule type" value="Genomic_DNA"/>
</dbReference>